<protein>
    <submittedName>
        <fullName evidence="1">Uncharacterized protein</fullName>
    </submittedName>
</protein>
<organism evidence="1">
    <name type="scientific">Listeria monocytogenes</name>
    <dbReference type="NCBI Taxonomy" id="1639"/>
    <lineage>
        <taxon>Bacteria</taxon>
        <taxon>Bacillati</taxon>
        <taxon>Bacillota</taxon>
        <taxon>Bacilli</taxon>
        <taxon>Bacillales</taxon>
        <taxon>Listeriaceae</taxon>
        <taxon>Listeria</taxon>
    </lineage>
</organism>
<accession>A0A612SK90</accession>
<dbReference type="AlphaFoldDB" id="A0A612SK90"/>
<comment type="caution">
    <text evidence="1">The sequence shown here is derived from an EMBL/GenBank/DDBJ whole genome shotgun (WGS) entry which is preliminary data.</text>
</comment>
<evidence type="ECO:0000313" key="1">
    <source>
        <dbReference type="EMBL" id="ECW1067583.1"/>
    </source>
</evidence>
<dbReference type="EMBL" id="AAKVIX010000001">
    <property type="protein sequence ID" value="ECW1067583.1"/>
    <property type="molecule type" value="Genomic_DNA"/>
</dbReference>
<name>A0A612SK90_LISMN</name>
<reference evidence="1" key="1">
    <citation type="submission" date="2019-09" db="EMBL/GenBank/DDBJ databases">
        <authorList>
            <consortium name="PulseNet: The National Subtyping Network for Foodborne Disease Surveillance"/>
            <person name="Tarr C.L."/>
            <person name="Trees E."/>
            <person name="Katz L.S."/>
            <person name="Carleton-Romer H.A."/>
            <person name="Stroika S."/>
            <person name="Kucerova Z."/>
            <person name="Roache K.F."/>
            <person name="Sabol A.L."/>
            <person name="Besser J."/>
            <person name="Gerner-Smidt P."/>
        </authorList>
    </citation>
    <scope>NUCLEOTIDE SEQUENCE</scope>
    <source>
        <strain evidence="1">PNUSAL005726</strain>
    </source>
</reference>
<sequence>MYIVKKREENTVNKFAFENDRYLERNIKAVVEKIARDFNLHLKSKYSKDCEFTIVADNSFDNIENAVIFLEIKREDGKACQDHHIYAEYECDEDGNEYIALTVKFYGSSASNQINTVQGIKSSKYASCIVSDTDNQLSKSIHELNLKKEKEQQEAWNKKEAEYATRKQAYVSQSEREKYEDIFDLPFDFYDYIDKKENGLI</sequence>
<gene>
    <name evidence="1" type="ORF">F3Q70_02535</name>
</gene>
<proteinExistence type="predicted"/>